<dbReference type="GO" id="GO:0003677">
    <property type="term" value="F:DNA binding"/>
    <property type="evidence" value="ECO:0007669"/>
    <property type="project" value="UniProtKB-KW"/>
</dbReference>
<dbReference type="CDD" id="cd00038">
    <property type="entry name" value="CAP_ED"/>
    <property type="match status" value="1"/>
</dbReference>
<comment type="caution">
    <text evidence="5">The sequence shown here is derived from an EMBL/GenBank/DDBJ whole genome shotgun (WGS) entry which is preliminary data.</text>
</comment>
<dbReference type="InterPro" id="IPR012318">
    <property type="entry name" value="HTH_CRP"/>
</dbReference>
<dbReference type="InterPro" id="IPR036388">
    <property type="entry name" value="WH-like_DNA-bd_sf"/>
</dbReference>
<dbReference type="PANTHER" id="PTHR24567:SF68">
    <property type="entry name" value="DNA-BINDING TRANSCRIPTIONAL DUAL REGULATOR CRP"/>
    <property type="match status" value="1"/>
</dbReference>
<feature type="domain" description="HTH crp-type" evidence="4">
    <location>
        <begin position="145"/>
        <end position="219"/>
    </location>
</feature>
<evidence type="ECO:0000256" key="2">
    <source>
        <dbReference type="ARBA" id="ARBA00023125"/>
    </source>
</evidence>
<dbReference type="Proteomes" id="UP000547879">
    <property type="component" value="Unassembled WGS sequence"/>
</dbReference>
<protein>
    <submittedName>
        <fullName evidence="5">CRP-like cAMP-binding protein</fullName>
    </submittedName>
</protein>
<keyword evidence="6" id="KW-1185">Reference proteome</keyword>
<dbReference type="SUPFAM" id="SSF46785">
    <property type="entry name" value="Winged helix' DNA-binding domain"/>
    <property type="match status" value="1"/>
</dbReference>
<proteinExistence type="predicted"/>
<sequence length="246" mass="27848">MPNAFLRKLDSFEPLHSDDREWLKSISSRTRDVDADKDLISEGDNPENVLLILEGFAMRYKVTSDGRRHIFAYLIPGDFCDPHVALLKKMDHSIATLSPCRVAYLSPATILELTERRPSLARALWMCSLVDEATLREWLVNLGQRSAPHRISHLFCELHERMKAVGLTNDGSFELPLTQAELSDTMGLSIVHANRSLKELREAGLVTLKNERIVIPNVRRLAEYSDFDPSYLHLRWPGLANGGSSK</sequence>
<organism evidence="5 6">
    <name type="scientific">Rhizobium wenxiniae</name>
    <dbReference type="NCBI Taxonomy" id="1737357"/>
    <lineage>
        <taxon>Bacteria</taxon>
        <taxon>Pseudomonadati</taxon>
        <taxon>Pseudomonadota</taxon>
        <taxon>Alphaproteobacteria</taxon>
        <taxon>Hyphomicrobiales</taxon>
        <taxon>Rhizobiaceae</taxon>
        <taxon>Rhizobium/Agrobacterium group</taxon>
        <taxon>Rhizobium</taxon>
    </lineage>
</organism>
<dbReference type="PROSITE" id="PS51063">
    <property type="entry name" value="HTH_CRP_2"/>
    <property type="match status" value="1"/>
</dbReference>
<name>A0A7W9YAW0_9HYPH</name>
<evidence type="ECO:0000259" key="4">
    <source>
        <dbReference type="PROSITE" id="PS51063"/>
    </source>
</evidence>
<keyword evidence="2" id="KW-0238">DNA-binding</keyword>
<keyword evidence="3" id="KW-0804">Transcription</keyword>
<dbReference type="Pfam" id="PF00027">
    <property type="entry name" value="cNMP_binding"/>
    <property type="match status" value="1"/>
</dbReference>
<gene>
    <name evidence="5" type="ORF">HNQ72_004986</name>
</gene>
<reference evidence="5 6" key="1">
    <citation type="submission" date="2020-08" db="EMBL/GenBank/DDBJ databases">
        <title>Genomic Encyclopedia of Type Strains, Phase IV (KMG-IV): sequencing the most valuable type-strain genomes for metagenomic binning, comparative biology and taxonomic classification.</title>
        <authorList>
            <person name="Goeker M."/>
        </authorList>
    </citation>
    <scope>NUCLEOTIDE SEQUENCE [LARGE SCALE GENOMIC DNA]</scope>
    <source>
        <strain evidence="5 6">DSM 100734</strain>
    </source>
</reference>
<dbReference type="GO" id="GO:0005829">
    <property type="term" value="C:cytosol"/>
    <property type="evidence" value="ECO:0007669"/>
    <property type="project" value="TreeGrafter"/>
</dbReference>
<dbReference type="EMBL" id="JACHEG010000008">
    <property type="protein sequence ID" value="MBB6165140.1"/>
    <property type="molecule type" value="Genomic_DNA"/>
</dbReference>
<dbReference type="InterPro" id="IPR050397">
    <property type="entry name" value="Env_Response_Regulators"/>
</dbReference>
<dbReference type="Gene3D" id="2.60.120.10">
    <property type="entry name" value="Jelly Rolls"/>
    <property type="match status" value="1"/>
</dbReference>
<dbReference type="InterPro" id="IPR036390">
    <property type="entry name" value="WH_DNA-bd_sf"/>
</dbReference>
<dbReference type="AlphaFoldDB" id="A0A7W9YAW0"/>
<evidence type="ECO:0000256" key="3">
    <source>
        <dbReference type="ARBA" id="ARBA00023163"/>
    </source>
</evidence>
<dbReference type="SUPFAM" id="SSF51206">
    <property type="entry name" value="cAMP-binding domain-like"/>
    <property type="match status" value="1"/>
</dbReference>
<dbReference type="PANTHER" id="PTHR24567">
    <property type="entry name" value="CRP FAMILY TRANSCRIPTIONAL REGULATORY PROTEIN"/>
    <property type="match status" value="1"/>
</dbReference>
<dbReference type="InterPro" id="IPR018490">
    <property type="entry name" value="cNMP-bd_dom_sf"/>
</dbReference>
<accession>A0A7W9YAW0</accession>
<keyword evidence="1" id="KW-0805">Transcription regulation</keyword>
<evidence type="ECO:0000313" key="5">
    <source>
        <dbReference type="EMBL" id="MBB6165140.1"/>
    </source>
</evidence>
<evidence type="ECO:0000256" key="1">
    <source>
        <dbReference type="ARBA" id="ARBA00023015"/>
    </source>
</evidence>
<dbReference type="InterPro" id="IPR000595">
    <property type="entry name" value="cNMP-bd_dom"/>
</dbReference>
<dbReference type="InterPro" id="IPR014710">
    <property type="entry name" value="RmlC-like_jellyroll"/>
</dbReference>
<evidence type="ECO:0000313" key="6">
    <source>
        <dbReference type="Proteomes" id="UP000547879"/>
    </source>
</evidence>
<dbReference type="GO" id="GO:0003700">
    <property type="term" value="F:DNA-binding transcription factor activity"/>
    <property type="evidence" value="ECO:0007669"/>
    <property type="project" value="TreeGrafter"/>
</dbReference>
<dbReference type="Gene3D" id="1.10.10.10">
    <property type="entry name" value="Winged helix-like DNA-binding domain superfamily/Winged helix DNA-binding domain"/>
    <property type="match status" value="1"/>
</dbReference>
<dbReference type="Pfam" id="PF13545">
    <property type="entry name" value="HTH_Crp_2"/>
    <property type="match status" value="1"/>
</dbReference>
<dbReference type="SMART" id="SM00419">
    <property type="entry name" value="HTH_CRP"/>
    <property type="match status" value="1"/>
</dbReference>
<dbReference type="RefSeq" id="WP_183996189.1">
    <property type="nucleotide sequence ID" value="NZ_BMHW01000009.1"/>
</dbReference>